<feature type="region of interest" description="Disordered" evidence="1">
    <location>
        <begin position="51"/>
        <end position="77"/>
    </location>
</feature>
<feature type="compositionally biased region" description="Basic and acidic residues" evidence="1">
    <location>
        <begin position="59"/>
        <end position="74"/>
    </location>
</feature>
<sequence>MRRKMRNLTLGNDPGLSWIEDKNNIHAFKSGDQLHPQVYYAEAVLHREDDMEEAGVEDGVLKRDNPPPKEAADGKKRKRWHFKRLLCLNEGTAAEAL</sequence>
<dbReference type="EMBL" id="JBBPBN010000022">
    <property type="protein sequence ID" value="KAK9012980.1"/>
    <property type="molecule type" value="Genomic_DNA"/>
</dbReference>
<dbReference type="Proteomes" id="UP001396334">
    <property type="component" value="Unassembled WGS sequence"/>
</dbReference>
<evidence type="ECO:0000313" key="2">
    <source>
        <dbReference type="EMBL" id="KAK9012980.1"/>
    </source>
</evidence>
<keyword evidence="3" id="KW-1185">Reference proteome</keyword>
<comment type="caution">
    <text evidence="2">The sequence shown here is derived from an EMBL/GenBank/DDBJ whole genome shotgun (WGS) entry which is preliminary data.</text>
</comment>
<reference evidence="2 3" key="1">
    <citation type="journal article" date="2024" name="G3 (Bethesda)">
        <title>Genome assembly of Hibiscus sabdariffa L. provides insights into metabolisms of medicinal natural products.</title>
        <authorList>
            <person name="Kim T."/>
        </authorList>
    </citation>
    <scope>NUCLEOTIDE SEQUENCE [LARGE SCALE GENOMIC DNA]</scope>
    <source>
        <strain evidence="2">TK-2024</strain>
        <tissue evidence="2">Old leaves</tissue>
    </source>
</reference>
<evidence type="ECO:0000256" key="1">
    <source>
        <dbReference type="SAM" id="MobiDB-lite"/>
    </source>
</evidence>
<organism evidence="2 3">
    <name type="scientific">Hibiscus sabdariffa</name>
    <name type="common">roselle</name>
    <dbReference type="NCBI Taxonomy" id="183260"/>
    <lineage>
        <taxon>Eukaryota</taxon>
        <taxon>Viridiplantae</taxon>
        <taxon>Streptophyta</taxon>
        <taxon>Embryophyta</taxon>
        <taxon>Tracheophyta</taxon>
        <taxon>Spermatophyta</taxon>
        <taxon>Magnoliopsida</taxon>
        <taxon>eudicotyledons</taxon>
        <taxon>Gunneridae</taxon>
        <taxon>Pentapetalae</taxon>
        <taxon>rosids</taxon>
        <taxon>malvids</taxon>
        <taxon>Malvales</taxon>
        <taxon>Malvaceae</taxon>
        <taxon>Malvoideae</taxon>
        <taxon>Hibiscus</taxon>
    </lineage>
</organism>
<protein>
    <submittedName>
        <fullName evidence="2">Uncharacterized protein</fullName>
    </submittedName>
</protein>
<gene>
    <name evidence="2" type="ORF">V6N11_041007</name>
</gene>
<evidence type="ECO:0000313" key="3">
    <source>
        <dbReference type="Proteomes" id="UP001396334"/>
    </source>
</evidence>
<name>A0ABR2RJD0_9ROSI</name>
<proteinExistence type="predicted"/>
<accession>A0ABR2RJD0</accession>